<dbReference type="Pfam" id="PF09747">
    <property type="entry name" value="CCD97-like_C"/>
    <property type="match status" value="1"/>
</dbReference>
<name>A0ABP0L3R1_9DINO</name>
<evidence type="ECO:0000313" key="2">
    <source>
        <dbReference type="EMBL" id="CAK9033183.1"/>
    </source>
</evidence>
<dbReference type="InterPro" id="IPR018613">
    <property type="entry name" value="Ccdc97-like"/>
</dbReference>
<gene>
    <name evidence="2" type="ORF">CCMP2556_LOCUS18970</name>
</gene>
<protein>
    <recommendedName>
        <fullName evidence="1">CCD97-like C-terminal domain-containing protein</fullName>
    </recommendedName>
</protein>
<proteinExistence type="predicted"/>
<reference evidence="2 3" key="1">
    <citation type="submission" date="2024-02" db="EMBL/GenBank/DDBJ databases">
        <authorList>
            <person name="Chen Y."/>
            <person name="Shah S."/>
            <person name="Dougan E. K."/>
            <person name="Thang M."/>
            <person name="Chan C."/>
        </authorList>
    </citation>
    <scope>NUCLEOTIDE SEQUENCE [LARGE SCALE GENOMIC DNA]</scope>
</reference>
<dbReference type="InterPro" id="IPR040233">
    <property type="entry name" value="CCD97-like_C"/>
</dbReference>
<dbReference type="PANTHER" id="PTHR31840:SF1">
    <property type="entry name" value="COILED-COIL DOMAIN-CONTAINING PROTEIN 97"/>
    <property type="match status" value="1"/>
</dbReference>
<sequence>MARSAGFFSEEEMKERDPQLYHRLVGQYIDTTVKLSDPMQGSLSTYLMQQLEKECEAEELQLSCAAVERGDASMPAPAKRQKVHDGGEEFTNEDYYDVSDTEAGSDDFAVRRAKFLKAMRDRFVDGLERNFDYAALDEDSELDDVVEMGRDAEEKYFDAE</sequence>
<organism evidence="2 3">
    <name type="scientific">Durusdinium trenchii</name>
    <dbReference type="NCBI Taxonomy" id="1381693"/>
    <lineage>
        <taxon>Eukaryota</taxon>
        <taxon>Sar</taxon>
        <taxon>Alveolata</taxon>
        <taxon>Dinophyceae</taxon>
        <taxon>Suessiales</taxon>
        <taxon>Symbiodiniaceae</taxon>
        <taxon>Durusdinium</taxon>
    </lineage>
</organism>
<dbReference type="Proteomes" id="UP001642484">
    <property type="component" value="Unassembled WGS sequence"/>
</dbReference>
<accession>A0ABP0L3R1</accession>
<dbReference type="EMBL" id="CAXAMN010010957">
    <property type="protein sequence ID" value="CAK9033183.1"/>
    <property type="molecule type" value="Genomic_DNA"/>
</dbReference>
<dbReference type="PANTHER" id="PTHR31840">
    <property type="entry name" value="COILED-COIL DOMAIN-CONTAINING PROTEIN 97"/>
    <property type="match status" value="1"/>
</dbReference>
<feature type="domain" description="CCD97-like C-terminal" evidence="1">
    <location>
        <begin position="4"/>
        <end position="160"/>
    </location>
</feature>
<evidence type="ECO:0000313" key="3">
    <source>
        <dbReference type="Proteomes" id="UP001642484"/>
    </source>
</evidence>
<comment type="caution">
    <text evidence="2">The sequence shown here is derived from an EMBL/GenBank/DDBJ whole genome shotgun (WGS) entry which is preliminary data.</text>
</comment>
<evidence type="ECO:0000259" key="1">
    <source>
        <dbReference type="Pfam" id="PF09747"/>
    </source>
</evidence>
<keyword evidence="3" id="KW-1185">Reference proteome</keyword>